<reference evidence="1 3" key="1">
    <citation type="submission" date="2016-10" db="EMBL/GenBank/DDBJ databases">
        <authorList>
            <person name="Varghese N."/>
            <person name="Submissions S."/>
        </authorList>
    </citation>
    <scope>NUCLEOTIDE SEQUENCE [LARGE SCALE GENOMIC DNA]</scope>
    <source>
        <strain evidence="1 3">DSM 19299</strain>
    </source>
</reference>
<proteinExistence type="predicted"/>
<evidence type="ECO:0000313" key="4">
    <source>
        <dbReference type="Proteomes" id="UP000251670"/>
    </source>
</evidence>
<dbReference type="OrthoDB" id="1247865at2"/>
<dbReference type="EMBL" id="FNEG01000001">
    <property type="protein sequence ID" value="SDI39706.1"/>
    <property type="molecule type" value="Genomic_DNA"/>
</dbReference>
<organism evidence="2 4">
    <name type="scientific">Chryseobacterium jejuense</name>
    <dbReference type="NCBI Taxonomy" id="445960"/>
    <lineage>
        <taxon>Bacteria</taxon>
        <taxon>Pseudomonadati</taxon>
        <taxon>Bacteroidota</taxon>
        <taxon>Flavobacteriia</taxon>
        <taxon>Flavobacteriales</taxon>
        <taxon>Weeksellaceae</taxon>
        <taxon>Chryseobacterium group</taxon>
        <taxon>Chryseobacterium</taxon>
    </lineage>
</organism>
<dbReference type="Proteomes" id="UP000199426">
    <property type="component" value="Unassembled WGS sequence"/>
</dbReference>
<reference evidence="2 4" key="2">
    <citation type="submission" date="2018-06" db="EMBL/GenBank/DDBJ databases">
        <authorList>
            <consortium name="Pathogen Informatics"/>
            <person name="Doyle S."/>
        </authorList>
    </citation>
    <scope>NUCLEOTIDE SEQUENCE [LARGE SCALE GENOMIC DNA]</scope>
    <source>
        <strain evidence="2 4">NCTC13492</strain>
    </source>
</reference>
<dbReference type="EMBL" id="UAWB01000002">
    <property type="protein sequence ID" value="SQB26945.1"/>
    <property type="molecule type" value="Genomic_DNA"/>
</dbReference>
<evidence type="ECO:0000313" key="2">
    <source>
        <dbReference type="EMBL" id="SQB26945.1"/>
    </source>
</evidence>
<evidence type="ECO:0000313" key="3">
    <source>
        <dbReference type="Proteomes" id="UP000199426"/>
    </source>
</evidence>
<dbReference type="AlphaFoldDB" id="A0A2X2VTR0"/>
<keyword evidence="3" id="KW-1185">Reference proteome</keyword>
<name>A0A2X2VTR0_CHRJE</name>
<dbReference type="STRING" id="445960.SAMN05421542_1085"/>
<dbReference type="RefSeq" id="WP_089734242.1">
    <property type="nucleotide sequence ID" value="NZ_FNEG01000001.1"/>
</dbReference>
<gene>
    <name evidence="2" type="ORF">NCTC13492_00624</name>
    <name evidence="1" type="ORF">SAMN05421542_1085</name>
</gene>
<evidence type="ECO:0000313" key="1">
    <source>
        <dbReference type="EMBL" id="SDI39706.1"/>
    </source>
</evidence>
<protein>
    <submittedName>
        <fullName evidence="2">Uncharacterized protein</fullName>
    </submittedName>
</protein>
<dbReference type="Proteomes" id="UP000251670">
    <property type="component" value="Unassembled WGS sequence"/>
</dbReference>
<sequence>MYKTEFSKYNGLMEKIMDEQTTLEVHLSTEFSQNVPKKFLKYTPDEWARYAFENDLEYSINYYKDEKPYCQVTIDSMSIKLNFYDNNILKHNLMIIFSKGEIVKGDFEVYNNNKNFLKQISWYGDLGKTLLFYSNKKKDNVFLKEFVKENDKTVLIEQFGTADLSKHWFDTPKDYLDYEALLDYQNLFNELPSVPA</sequence>
<accession>A0A2X2VTR0</accession>